<dbReference type="Gene3D" id="1.10.8.430">
    <property type="entry name" value="Helical domain of apoptotic protease-activating factors"/>
    <property type="match status" value="1"/>
</dbReference>
<dbReference type="PRINTS" id="PR00364">
    <property type="entry name" value="DISEASERSIST"/>
</dbReference>
<protein>
    <recommendedName>
        <fullName evidence="2">NB-ARC domain-containing protein</fullName>
    </recommendedName>
</protein>
<gene>
    <name evidence="3" type="ORF">Cgig2_007958</name>
</gene>
<dbReference type="EMBL" id="JAKOGI010000147">
    <property type="protein sequence ID" value="KAJ8442120.1"/>
    <property type="molecule type" value="Genomic_DNA"/>
</dbReference>
<dbReference type="Gene3D" id="3.40.50.300">
    <property type="entry name" value="P-loop containing nucleotide triphosphate hydrolases"/>
    <property type="match status" value="1"/>
</dbReference>
<dbReference type="InterPro" id="IPR042197">
    <property type="entry name" value="Apaf_helical"/>
</dbReference>
<organism evidence="3 4">
    <name type="scientific">Carnegiea gigantea</name>
    <dbReference type="NCBI Taxonomy" id="171969"/>
    <lineage>
        <taxon>Eukaryota</taxon>
        <taxon>Viridiplantae</taxon>
        <taxon>Streptophyta</taxon>
        <taxon>Embryophyta</taxon>
        <taxon>Tracheophyta</taxon>
        <taxon>Spermatophyta</taxon>
        <taxon>Magnoliopsida</taxon>
        <taxon>eudicotyledons</taxon>
        <taxon>Gunneridae</taxon>
        <taxon>Pentapetalae</taxon>
        <taxon>Caryophyllales</taxon>
        <taxon>Cactineae</taxon>
        <taxon>Cactaceae</taxon>
        <taxon>Cactoideae</taxon>
        <taxon>Echinocereeae</taxon>
        <taxon>Carnegiea</taxon>
    </lineage>
</organism>
<proteinExistence type="predicted"/>
<dbReference type="SUPFAM" id="SSF52540">
    <property type="entry name" value="P-loop containing nucleoside triphosphate hydrolases"/>
    <property type="match status" value="1"/>
</dbReference>
<evidence type="ECO:0000259" key="2">
    <source>
        <dbReference type="Pfam" id="PF00931"/>
    </source>
</evidence>
<dbReference type="OrthoDB" id="37484at2759"/>
<dbReference type="PANTHER" id="PTHR36766:SF40">
    <property type="entry name" value="DISEASE RESISTANCE PROTEIN RGA3"/>
    <property type="match status" value="1"/>
</dbReference>
<evidence type="ECO:0000313" key="4">
    <source>
        <dbReference type="Proteomes" id="UP001153076"/>
    </source>
</evidence>
<dbReference type="AlphaFoldDB" id="A0A9Q1KFR8"/>
<dbReference type="PANTHER" id="PTHR36766">
    <property type="entry name" value="PLANT BROAD-SPECTRUM MILDEW RESISTANCE PROTEIN RPW8"/>
    <property type="match status" value="1"/>
</dbReference>
<dbReference type="Proteomes" id="UP001153076">
    <property type="component" value="Unassembled WGS sequence"/>
</dbReference>
<keyword evidence="4" id="KW-1185">Reference proteome</keyword>
<accession>A0A9Q1KFR8</accession>
<sequence length="327" mass="37002">MGQKTDFETTSHIISEKVIGRDLVKGYLIARLLDPSSFVIAIAGIDGIGKTTLAQYICNNKRVKKHFDRLLWVYASRDFTVTKILKDMLVCAGKKIPRDSTKERLQKIFFKNFATKSFLLVLDDISDGDPNQSLRSKWDELRKLTESGSRGSKVLISTLNKSVAIIMACDDPYPLENLNRTDSWLLFKQVAFTGVHQSESEDIGKQIAEMCSRVPLVIHIIAGTLRDKHTVEDWWNFRDEELPTFSRHKKDIKQSLKRSYDQLNPRLKLCFASCSLFSKGVPQLDTHALGLGEFLLFGNIRQVLQLDNVGLEAVPKELQGASLLESL</sequence>
<name>A0A9Q1KFR8_9CARY</name>
<dbReference type="GO" id="GO:0043531">
    <property type="term" value="F:ADP binding"/>
    <property type="evidence" value="ECO:0007669"/>
    <property type="project" value="InterPro"/>
</dbReference>
<comment type="caution">
    <text evidence="3">The sequence shown here is derived from an EMBL/GenBank/DDBJ whole genome shotgun (WGS) entry which is preliminary data.</text>
</comment>
<dbReference type="GO" id="GO:0006952">
    <property type="term" value="P:defense response"/>
    <property type="evidence" value="ECO:0007669"/>
    <property type="project" value="UniProtKB-KW"/>
</dbReference>
<dbReference type="InterPro" id="IPR027417">
    <property type="entry name" value="P-loop_NTPase"/>
</dbReference>
<dbReference type="Pfam" id="PF00931">
    <property type="entry name" value="NB-ARC"/>
    <property type="match status" value="1"/>
</dbReference>
<keyword evidence="1" id="KW-0611">Plant defense</keyword>
<evidence type="ECO:0000256" key="1">
    <source>
        <dbReference type="ARBA" id="ARBA00022821"/>
    </source>
</evidence>
<feature type="domain" description="NB-ARC" evidence="2">
    <location>
        <begin position="28"/>
        <end position="193"/>
    </location>
</feature>
<evidence type="ECO:0000313" key="3">
    <source>
        <dbReference type="EMBL" id="KAJ8442120.1"/>
    </source>
</evidence>
<dbReference type="InterPro" id="IPR002182">
    <property type="entry name" value="NB-ARC"/>
</dbReference>
<reference evidence="3" key="1">
    <citation type="submission" date="2022-04" db="EMBL/GenBank/DDBJ databases">
        <title>Carnegiea gigantea Genome sequencing and assembly v2.</title>
        <authorList>
            <person name="Copetti D."/>
            <person name="Sanderson M.J."/>
            <person name="Burquez A."/>
            <person name="Wojciechowski M.F."/>
        </authorList>
    </citation>
    <scope>NUCLEOTIDE SEQUENCE</scope>
    <source>
        <strain evidence="3">SGP5-SGP5p</strain>
        <tissue evidence="3">Aerial part</tissue>
    </source>
</reference>